<comment type="catalytic activity">
    <reaction evidence="13">
        <text>L-valine + 2-oxoglutarate = 3-methyl-2-oxobutanoate + L-glutamate</text>
        <dbReference type="Rhea" id="RHEA:24813"/>
        <dbReference type="ChEBI" id="CHEBI:11851"/>
        <dbReference type="ChEBI" id="CHEBI:16810"/>
        <dbReference type="ChEBI" id="CHEBI:29985"/>
        <dbReference type="ChEBI" id="CHEBI:57762"/>
        <dbReference type="EC" id="2.6.1.42"/>
    </reaction>
</comment>
<dbReference type="Pfam" id="PF01063">
    <property type="entry name" value="Aminotran_4"/>
    <property type="match status" value="1"/>
</dbReference>
<comment type="pathway">
    <text evidence="5">Amino-acid biosynthesis; L-leucine biosynthesis; L-leucine from 3-methyl-2-oxobutanoate: step 4/4.</text>
</comment>
<comment type="cofactor">
    <cofactor evidence="1">
        <name>pyridoxal 5'-phosphate</name>
        <dbReference type="ChEBI" id="CHEBI:597326"/>
    </cofactor>
</comment>
<evidence type="ECO:0000256" key="10">
    <source>
        <dbReference type="ARBA" id="ARBA00022679"/>
    </source>
</evidence>
<dbReference type="NCBIfam" id="TIGR01122">
    <property type="entry name" value="ilvE_I"/>
    <property type="match status" value="1"/>
</dbReference>
<dbReference type="EC" id="2.6.1.42" evidence="7"/>
<comment type="function">
    <text evidence="2">Acts on leucine, isoleucine and valine.</text>
</comment>
<dbReference type="FunFam" id="3.20.10.10:FF:000002">
    <property type="entry name" value="D-alanine aminotransferase"/>
    <property type="match status" value="1"/>
</dbReference>
<dbReference type="PROSITE" id="PS00770">
    <property type="entry name" value="AA_TRANSFER_CLASS_4"/>
    <property type="match status" value="1"/>
</dbReference>
<protein>
    <recommendedName>
        <fullName evidence="7">branched-chain-amino-acid transaminase</fullName>
        <ecNumber evidence="7">2.6.1.42</ecNumber>
    </recommendedName>
</protein>
<dbReference type="GO" id="GO:0009098">
    <property type="term" value="P:L-leucine biosynthetic process"/>
    <property type="evidence" value="ECO:0007669"/>
    <property type="project" value="UniProtKB-UniPathway"/>
</dbReference>
<dbReference type="InterPro" id="IPR043131">
    <property type="entry name" value="BCAT-like_N"/>
</dbReference>
<dbReference type="Gene3D" id="3.20.10.10">
    <property type="entry name" value="D-amino Acid Aminotransferase, subunit A, domain 2"/>
    <property type="match status" value="1"/>
</dbReference>
<keyword evidence="9" id="KW-0028">Amino-acid biosynthesis</keyword>
<evidence type="ECO:0000256" key="6">
    <source>
        <dbReference type="ARBA" id="ARBA00009320"/>
    </source>
</evidence>
<reference evidence="17" key="1">
    <citation type="submission" date="2020-05" db="EMBL/GenBank/DDBJ databases">
        <authorList>
            <person name="Chiriac C."/>
            <person name="Salcher M."/>
            <person name="Ghai R."/>
            <person name="Kavagutti S V."/>
        </authorList>
    </citation>
    <scope>NUCLEOTIDE SEQUENCE</scope>
</reference>
<name>A0A6J5ZEX1_9ZZZZ</name>
<dbReference type="InterPro" id="IPR050571">
    <property type="entry name" value="Class-IV_PLP-Dep_Aminotrnsfr"/>
</dbReference>
<comment type="catalytic activity">
    <reaction evidence="15">
        <text>L-leucine + 2-oxoglutarate = 4-methyl-2-oxopentanoate + L-glutamate</text>
        <dbReference type="Rhea" id="RHEA:18321"/>
        <dbReference type="ChEBI" id="CHEBI:16810"/>
        <dbReference type="ChEBI" id="CHEBI:17865"/>
        <dbReference type="ChEBI" id="CHEBI:29985"/>
        <dbReference type="ChEBI" id="CHEBI:57427"/>
        <dbReference type="EC" id="2.6.1.42"/>
    </reaction>
</comment>
<dbReference type="UniPathway" id="UPA00048">
    <property type="reaction ID" value="UER00073"/>
</dbReference>
<comment type="pathway">
    <text evidence="4">Amino-acid biosynthesis; L-valine biosynthesis; L-valine from pyruvate: step 4/4.</text>
</comment>
<evidence type="ECO:0000256" key="16">
    <source>
        <dbReference type="SAM" id="MobiDB-lite"/>
    </source>
</evidence>
<evidence type="ECO:0000256" key="1">
    <source>
        <dbReference type="ARBA" id="ARBA00001933"/>
    </source>
</evidence>
<dbReference type="SUPFAM" id="SSF56752">
    <property type="entry name" value="D-aminoacid aminotransferase-like PLP-dependent enzymes"/>
    <property type="match status" value="1"/>
</dbReference>
<dbReference type="AlphaFoldDB" id="A0A6J5ZEX1"/>
<evidence type="ECO:0000256" key="2">
    <source>
        <dbReference type="ARBA" id="ARBA00003109"/>
    </source>
</evidence>
<keyword evidence="12" id="KW-0100">Branched-chain amino acid biosynthesis</keyword>
<evidence type="ECO:0000256" key="4">
    <source>
        <dbReference type="ARBA" id="ARBA00004931"/>
    </source>
</evidence>
<comment type="catalytic activity">
    <reaction evidence="14">
        <text>L-isoleucine + 2-oxoglutarate = (S)-3-methyl-2-oxopentanoate + L-glutamate</text>
        <dbReference type="Rhea" id="RHEA:24801"/>
        <dbReference type="ChEBI" id="CHEBI:16810"/>
        <dbReference type="ChEBI" id="CHEBI:29985"/>
        <dbReference type="ChEBI" id="CHEBI:35146"/>
        <dbReference type="ChEBI" id="CHEBI:58045"/>
        <dbReference type="EC" id="2.6.1.42"/>
    </reaction>
</comment>
<dbReference type="GO" id="GO:0004084">
    <property type="term" value="F:branched-chain-amino-acid transaminase activity"/>
    <property type="evidence" value="ECO:0007669"/>
    <property type="project" value="UniProtKB-EC"/>
</dbReference>
<dbReference type="InterPro" id="IPR043132">
    <property type="entry name" value="BCAT-like_C"/>
</dbReference>
<dbReference type="EMBL" id="CAESAN010000036">
    <property type="protein sequence ID" value="CAB4341135.1"/>
    <property type="molecule type" value="Genomic_DNA"/>
</dbReference>
<keyword evidence="8" id="KW-0032">Aminotransferase</keyword>
<dbReference type="InterPro" id="IPR005785">
    <property type="entry name" value="B_amino_transI"/>
</dbReference>
<dbReference type="Gene3D" id="3.30.470.10">
    <property type="match status" value="1"/>
</dbReference>
<dbReference type="GO" id="GO:0009097">
    <property type="term" value="P:isoleucine biosynthetic process"/>
    <property type="evidence" value="ECO:0007669"/>
    <property type="project" value="UniProtKB-UniPathway"/>
</dbReference>
<proteinExistence type="inferred from homology"/>
<evidence type="ECO:0000313" key="17">
    <source>
        <dbReference type="EMBL" id="CAB4341135.1"/>
    </source>
</evidence>
<evidence type="ECO:0000256" key="8">
    <source>
        <dbReference type="ARBA" id="ARBA00022576"/>
    </source>
</evidence>
<comment type="pathway">
    <text evidence="3">Amino-acid biosynthesis; L-isoleucine biosynthesis; L-isoleucine from 2-oxobutanoate: step 4/4.</text>
</comment>
<dbReference type="UniPathway" id="UPA00049">
    <property type="reaction ID" value="UER00062"/>
</dbReference>
<dbReference type="PANTHER" id="PTHR42743">
    <property type="entry name" value="AMINO-ACID AMINOTRANSFERASE"/>
    <property type="match status" value="1"/>
</dbReference>
<evidence type="ECO:0000256" key="14">
    <source>
        <dbReference type="ARBA" id="ARBA00048798"/>
    </source>
</evidence>
<accession>A0A6J5ZEX1</accession>
<feature type="region of interest" description="Disordered" evidence="16">
    <location>
        <begin position="297"/>
        <end position="316"/>
    </location>
</feature>
<dbReference type="NCBIfam" id="NF005146">
    <property type="entry name" value="PRK06606.1"/>
    <property type="match status" value="1"/>
</dbReference>
<dbReference type="InterPro" id="IPR036038">
    <property type="entry name" value="Aminotransferase-like"/>
</dbReference>
<dbReference type="InterPro" id="IPR018300">
    <property type="entry name" value="Aminotrans_IV_CS"/>
</dbReference>
<dbReference type="PANTHER" id="PTHR42743:SF11">
    <property type="entry name" value="AMINODEOXYCHORISMATE LYASE"/>
    <property type="match status" value="1"/>
</dbReference>
<comment type="similarity">
    <text evidence="6">Belongs to the class-IV pyridoxal-phosphate-dependent aminotransferase family.</text>
</comment>
<evidence type="ECO:0000256" key="11">
    <source>
        <dbReference type="ARBA" id="ARBA00022898"/>
    </source>
</evidence>
<organism evidence="17">
    <name type="scientific">freshwater metagenome</name>
    <dbReference type="NCBI Taxonomy" id="449393"/>
    <lineage>
        <taxon>unclassified sequences</taxon>
        <taxon>metagenomes</taxon>
        <taxon>ecological metagenomes</taxon>
    </lineage>
</organism>
<sequence>MQASDQIWMNGKFVPWEDAQVHVLTHALHYGTSVFEGVRCYDTELGPAVFRHRDHVDRLFASARAYFMDLPFTADEIQSATLELISRNGLRSCYIRPIAYRGYGSMGLFPLTVDVDVTIACWEWGLYLGEDGKRDGIRGKISSWRRISPNALIPYAKAGGQYLNSILAKVEAHNAGYDEAILLDHLGNVCEGTGENIFVIRDGEIATPPMTSSILEGITRASIIKIAADMGHTVVEREIAADELALADEVFLTGTAAEMVPVREIDDRPVGEGKPGEITKALLEVYEDALHGRDERYTDWLDPVPEGPSGGKADAA</sequence>
<gene>
    <name evidence="17" type="ORF">UFOPK3547_00584</name>
</gene>
<evidence type="ECO:0000256" key="15">
    <source>
        <dbReference type="ARBA" id="ARBA00049229"/>
    </source>
</evidence>
<keyword evidence="10" id="KW-0808">Transferase</keyword>
<keyword evidence="11" id="KW-0663">Pyridoxal phosphate</keyword>
<evidence type="ECO:0000256" key="7">
    <source>
        <dbReference type="ARBA" id="ARBA00013053"/>
    </source>
</evidence>
<dbReference type="CDD" id="cd00449">
    <property type="entry name" value="PLPDE_IV"/>
    <property type="match status" value="1"/>
</dbReference>
<evidence type="ECO:0000256" key="3">
    <source>
        <dbReference type="ARBA" id="ARBA00004824"/>
    </source>
</evidence>
<evidence type="ECO:0000256" key="5">
    <source>
        <dbReference type="ARBA" id="ARBA00005072"/>
    </source>
</evidence>
<evidence type="ECO:0000256" key="9">
    <source>
        <dbReference type="ARBA" id="ARBA00022605"/>
    </source>
</evidence>
<evidence type="ECO:0000256" key="12">
    <source>
        <dbReference type="ARBA" id="ARBA00023304"/>
    </source>
</evidence>
<dbReference type="InterPro" id="IPR001544">
    <property type="entry name" value="Aminotrans_IV"/>
</dbReference>
<dbReference type="GO" id="GO:0009099">
    <property type="term" value="P:L-valine biosynthetic process"/>
    <property type="evidence" value="ECO:0007669"/>
    <property type="project" value="UniProtKB-UniPathway"/>
</dbReference>
<dbReference type="UniPathway" id="UPA00047">
    <property type="reaction ID" value="UER00058"/>
</dbReference>
<evidence type="ECO:0000256" key="13">
    <source>
        <dbReference type="ARBA" id="ARBA00048212"/>
    </source>
</evidence>